<gene>
    <name evidence="1" type="ORF">CEY16_10665</name>
</gene>
<sequence length="101" mass="12083">MAENPEKKVAHMKEEKKDEIMQNFQYFKDYLGDKVEMGEKIGLDDDQLTKYAKKVADYLAKQEKPRNREEYLLNEMWNVANEKERENIAHVLVKMVDRTND</sequence>
<dbReference type="Proteomes" id="UP000243524">
    <property type="component" value="Unassembled WGS sequence"/>
</dbReference>
<dbReference type="Gene3D" id="1.10.760.20">
    <property type="entry name" value="Protein of unknown function DUF3243"/>
    <property type="match status" value="1"/>
</dbReference>
<organism evidence="1 2">
    <name type="scientific">Halalkalibacillus sediminis</name>
    <dbReference type="NCBI Taxonomy" id="2018042"/>
    <lineage>
        <taxon>Bacteria</taxon>
        <taxon>Bacillati</taxon>
        <taxon>Bacillota</taxon>
        <taxon>Bacilli</taxon>
        <taxon>Bacillales</taxon>
        <taxon>Bacillaceae</taxon>
        <taxon>Halalkalibacillus</taxon>
    </lineage>
</organism>
<dbReference type="InterPro" id="IPR038292">
    <property type="entry name" value="YmfJ/YflH_sf"/>
</dbReference>
<reference evidence="1 2" key="1">
    <citation type="submission" date="2017-06" db="EMBL/GenBank/DDBJ databases">
        <title>the draft geome sequence of Illustriluteabacillus marina B3227.</title>
        <authorList>
            <person name="He R.-H."/>
            <person name="Du Z.-J."/>
        </authorList>
    </citation>
    <scope>NUCLEOTIDE SEQUENCE [LARGE SCALE GENOMIC DNA]</scope>
    <source>
        <strain evidence="1 2">B3227</strain>
    </source>
</reference>
<dbReference type="OrthoDB" id="2418090at2"/>
<dbReference type="EMBL" id="PJNH01000003">
    <property type="protein sequence ID" value="PKR77194.1"/>
    <property type="molecule type" value="Genomic_DNA"/>
</dbReference>
<keyword evidence="2" id="KW-1185">Reference proteome</keyword>
<protein>
    <submittedName>
        <fullName evidence="1">DUF3243 domain-containing protein</fullName>
    </submittedName>
</protein>
<dbReference type="Pfam" id="PF11588">
    <property type="entry name" value="DUF3243"/>
    <property type="match status" value="1"/>
</dbReference>
<evidence type="ECO:0000313" key="2">
    <source>
        <dbReference type="Proteomes" id="UP000243524"/>
    </source>
</evidence>
<name>A0A2I0QSA8_9BACI</name>
<evidence type="ECO:0000313" key="1">
    <source>
        <dbReference type="EMBL" id="PKR77194.1"/>
    </source>
</evidence>
<comment type="caution">
    <text evidence="1">The sequence shown here is derived from an EMBL/GenBank/DDBJ whole genome shotgun (WGS) entry which is preliminary data.</text>
</comment>
<accession>A0A2I0QSA8</accession>
<dbReference type="AlphaFoldDB" id="A0A2I0QSA8"/>
<dbReference type="RefSeq" id="WP_101332017.1">
    <property type="nucleotide sequence ID" value="NZ_PJNH01000003.1"/>
</dbReference>
<dbReference type="InterPro" id="IPR021637">
    <property type="entry name" value="DUF3243"/>
</dbReference>
<proteinExistence type="predicted"/>